<evidence type="ECO:0000313" key="2">
    <source>
        <dbReference type="Proteomes" id="UP001262410"/>
    </source>
</evidence>
<sequence>MAKFRYWGMSVLLSLGQADLAVASERPPYGDALAAYLGSAVAANDDGPAGAPLYLYRPDSFHRVTFIGHAVPDAGPLWRGVAIDGIWQTVASPDDLAPLLLPDTGWDAADALTREAIALRWVEEIVMGGEVLRSGGDMVPPAPDGAIHPAAARTLDDGSIEVSGWVSHLSVTGEIADPFTVRLRPDGTIGSDFSRMTEVSDTTKA</sequence>
<keyword evidence="2" id="KW-1185">Reference proteome</keyword>
<comment type="caution">
    <text evidence="1">The sequence shown here is derived from an EMBL/GenBank/DDBJ whole genome shotgun (WGS) entry which is preliminary data.</text>
</comment>
<reference evidence="1 2" key="1">
    <citation type="submission" date="2023-07" db="EMBL/GenBank/DDBJ databases">
        <title>Sorghum-associated microbial communities from plants grown in Nebraska, USA.</title>
        <authorList>
            <person name="Schachtman D."/>
        </authorList>
    </citation>
    <scope>NUCLEOTIDE SEQUENCE [LARGE SCALE GENOMIC DNA]</scope>
    <source>
        <strain evidence="1 2">584</strain>
    </source>
</reference>
<protein>
    <submittedName>
        <fullName evidence="1">Uncharacterized protein</fullName>
    </submittedName>
</protein>
<dbReference type="Proteomes" id="UP001262410">
    <property type="component" value="Unassembled WGS sequence"/>
</dbReference>
<dbReference type="RefSeq" id="WP_309797974.1">
    <property type="nucleotide sequence ID" value="NZ_JAVDPW010000008.1"/>
</dbReference>
<evidence type="ECO:0000313" key="1">
    <source>
        <dbReference type="EMBL" id="MDR6292139.1"/>
    </source>
</evidence>
<name>A0ABU1JVU3_9PROT</name>
<dbReference type="EMBL" id="JAVDPW010000008">
    <property type="protein sequence ID" value="MDR6292139.1"/>
    <property type="molecule type" value="Genomic_DNA"/>
</dbReference>
<organism evidence="1 2">
    <name type="scientific">Inquilinus ginsengisoli</name>
    <dbReference type="NCBI Taxonomy" id="363840"/>
    <lineage>
        <taxon>Bacteria</taxon>
        <taxon>Pseudomonadati</taxon>
        <taxon>Pseudomonadota</taxon>
        <taxon>Alphaproteobacteria</taxon>
        <taxon>Rhodospirillales</taxon>
        <taxon>Rhodospirillaceae</taxon>
        <taxon>Inquilinus</taxon>
    </lineage>
</organism>
<gene>
    <name evidence="1" type="ORF">E9232_004677</name>
</gene>
<accession>A0ABU1JVU3</accession>
<proteinExistence type="predicted"/>